<dbReference type="Gene3D" id="3.30.420.10">
    <property type="entry name" value="Ribonuclease H-like superfamily/Ribonuclease H"/>
    <property type="match status" value="1"/>
</dbReference>
<dbReference type="InterPro" id="IPR036397">
    <property type="entry name" value="RNaseH_sf"/>
</dbReference>
<sequence>MLCVWWEWKGIIHYELLPPSKTINLDLYCQQLMRLTEEVEKNSRNSSTERVCVPTLVPTPCAVQRVGQQRAQARSSSGYIASKRNNLWSGESLKNLDSMITAWIGAPSGGVQSGTEGIRSEPEDK</sequence>
<proteinExistence type="predicted"/>
<dbReference type="GO" id="GO:0003676">
    <property type="term" value="F:nucleic acid binding"/>
    <property type="evidence" value="ECO:0007669"/>
    <property type="project" value="InterPro"/>
</dbReference>
<evidence type="ECO:0000313" key="1">
    <source>
        <dbReference type="EMBL" id="GBP16054.1"/>
    </source>
</evidence>
<reference evidence="1 2" key="1">
    <citation type="journal article" date="2019" name="Commun. Biol.">
        <title>The bagworm genome reveals a unique fibroin gene that provides high tensile strength.</title>
        <authorList>
            <person name="Kono N."/>
            <person name="Nakamura H."/>
            <person name="Ohtoshi R."/>
            <person name="Tomita M."/>
            <person name="Numata K."/>
            <person name="Arakawa K."/>
        </authorList>
    </citation>
    <scope>NUCLEOTIDE SEQUENCE [LARGE SCALE GENOMIC DNA]</scope>
</reference>
<dbReference type="AlphaFoldDB" id="A0A4C1TQ24"/>
<keyword evidence="2" id="KW-1185">Reference proteome</keyword>
<comment type="caution">
    <text evidence="1">The sequence shown here is derived from an EMBL/GenBank/DDBJ whole genome shotgun (WGS) entry which is preliminary data.</text>
</comment>
<dbReference type="EMBL" id="BGZK01000076">
    <property type="protein sequence ID" value="GBP16054.1"/>
    <property type="molecule type" value="Genomic_DNA"/>
</dbReference>
<dbReference type="InterPro" id="IPR001888">
    <property type="entry name" value="Transposase_1"/>
</dbReference>
<name>A0A4C1TQ24_EUMVA</name>
<evidence type="ECO:0000313" key="2">
    <source>
        <dbReference type="Proteomes" id="UP000299102"/>
    </source>
</evidence>
<accession>A0A4C1TQ24</accession>
<gene>
    <name evidence="1" type="ORF">EVAR_94395_1</name>
</gene>
<dbReference type="Proteomes" id="UP000299102">
    <property type="component" value="Unassembled WGS sequence"/>
</dbReference>
<protein>
    <recommendedName>
        <fullName evidence="3">Mariner Mos1 transposase</fullName>
    </recommendedName>
</protein>
<organism evidence="1 2">
    <name type="scientific">Eumeta variegata</name>
    <name type="common">Bagworm moth</name>
    <name type="synonym">Eumeta japonica</name>
    <dbReference type="NCBI Taxonomy" id="151549"/>
    <lineage>
        <taxon>Eukaryota</taxon>
        <taxon>Metazoa</taxon>
        <taxon>Ecdysozoa</taxon>
        <taxon>Arthropoda</taxon>
        <taxon>Hexapoda</taxon>
        <taxon>Insecta</taxon>
        <taxon>Pterygota</taxon>
        <taxon>Neoptera</taxon>
        <taxon>Endopterygota</taxon>
        <taxon>Lepidoptera</taxon>
        <taxon>Glossata</taxon>
        <taxon>Ditrysia</taxon>
        <taxon>Tineoidea</taxon>
        <taxon>Psychidae</taxon>
        <taxon>Oiketicinae</taxon>
        <taxon>Eumeta</taxon>
    </lineage>
</organism>
<dbReference type="Pfam" id="PF01359">
    <property type="entry name" value="Transposase_1"/>
    <property type="match status" value="1"/>
</dbReference>
<evidence type="ECO:0008006" key="3">
    <source>
        <dbReference type="Google" id="ProtNLM"/>
    </source>
</evidence>
<dbReference type="OrthoDB" id="6433213at2759"/>